<keyword evidence="2" id="KW-1185">Reference proteome</keyword>
<reference evidence="1 2" key="1">
    <citation type="journal article" date="2019" name="Int. J. Syst. Evol. Microbiol.">
        <title>The Global Catalogue of Microorganisms (GCM) 10K type strain sequencing project: providing services to taxonomists for standard genome sequencing and annotation.</title>
        <authorList>
            <consortium name="The Broad Institute Genomics Platform"/>
            <consortium name="The Broad Institute Genome Sequencing Center for Infectious Disease"/>
            <person name="Wu L."/>
            <person name="Ma J."/>
        </authorList>
    </citation>
    <scope>NUCLEOTIDE SEQUENCE [LARGE SCALE GENOMIC DNA]</scope>
    <source>
        <strain evidence="1 2">JCM 11813</strain>
    </source>
</reference>
<sequence>MDIKCSKDGVRSDHALVAITDAFQVTLDDASDVPRDQMRLVGLVHAQLGRCQVLRQTEAGSELRSND</sequence>
<evidence type="ECO:0000313" key="2">
    <source>
        <dbReference type="Proteomes" id="UP001499979"/>
    </source>
</evidence>
<evidence type="ECO:0000313" key="1">
    <source>
        <dbReference type="EMBL" id="GAA1139656.1"/>
    </source>
</evidence>
<protein>
    <submittedName>
        <fullName evidence="1">Uncharacterized protein</fullName>
    </submittedName>
</protein>
<comment type="caution">
    <text evidence="1">The sequence shown here is derived from an EMBL/GenBank/DDBJ whole genome shotgun (WGS) entry which is preliminary data.</text>
</comment>
<organism evidence="1 2">
    <name type="scientific">Nocardioides aquiterrae</name>
    <dbReference type="NCBI Taxonomy" id="203799"/>
    <lineage>
        <taxon>Bacteria</taxon>
        <taxon>Bacillati</taxon>
        <taxon>Actinomycetota</taxon>
        <taxon>Actinomycetes</taxon>
        <taxon>Propionibacteriales</taxon>
        <taxon>Nocardioidaceae</taxon>
        <taxon>Nocardioides</taxon>
    </lineage>
</organism>
<dbReference type="Proteomes" id="UP001499979">
    <property type="component" value="Unassembled WGS sequence"/>
</dbReference>
<gene>
    <name evidence="1" type="ORF">GCM10009606_19110</name>
</gene>
<proteinExistence type="predicted"/>
<dbReference type="EMBL" id="BAAAJE010000006">
    <property type="protein sequence ID" value="GAA1139656.1"/>
    <property type="molecule type" value="Genomic_DNA"/>
</dbReference>
<accession>A0ABN1UF23</accession>
<name>A0ABN1UF23_9ACTN</name>